<comment type="caution">
    <text evidence="3">The sequence shown here is derived from an EMBL/GenBank/DDBJ whole genome shotgun (WGS) entry which is preliminary data.</text>
</comment>
<feature type="chain" id="PRO_5046547485" evidence="1">
    <location>
        <begin position="20"/>
        <end position="1926"/>
    </location>
</feature>
<dbReference type="PROSITE" id="PS51841">
    <property type="entry name" value="LTD"/>
    <property type="match status" value="1"/>
</dbReference>
<dbReference type="RefSeq" id="WP_269415099.1">
    <property type="nucleotide sequence ID" value="NZ_JAPWGL010000002.1"/>
</dbReference>
<keyword evidence="1" id="KW-0732">Signal</keyword>
<dbReference type="PANTHER" id="PTHR28206">
    <property type="entry name" value="NUCLEOPORIN POM152"/>
    <property type="match status" value="1"/>
</dbReference>
<dbReference type="Pfam" id="PF13585">
    <property type="entry name" value="CHU_C"/>
    <property type="match status" value="1"/>
</dbReference>
<dbReference type="Pfam" id="PF18676">
    <property type="entry name" value="MBG_2"/>
    <property type="match status" value="1"/>
</dbReference>
<dbReference type="InterPro" id="IPR003961">
    <property type="entry name" value="FN3_dom"/>
</dbReference>
<evidence type="ECO:0000259" key="2">
    <source>
        <dbReference type="PROSITE" id="PS51841"/>
    </source>
</evidence>
<dbReference type="SMART" id="SM00060">
    <property type="entry name" value="FN3"/>
    <property type="match status" value="3"/>
</dbReference>
<dbReference type="EMBL" id="JAPWGL010000002">
    <property type="protein sequence ID" value="MCZ4223302.1"/>
    <property type="molecule type" value="Genomic_DNA"/>
</dbReference>
<protein>
    <submittedName>
        <fullName evidence="3">CehA/McbA family metallohydrolase</fullName>
    </submittedName>
</protein>
<accession>A0ABT4KWK7</accession>
<dbReference type="SUPFAM" id="SSF49373">
    <property type="entry name" value="Invasin/intimin cell-adhesion fragments"/>
    <property type="match status" value="1"/>
</dbReference>
<dbReference type="NCBIfam" id="TIGR04131">
    <property type="entry name" value="Bac_Flav_CTERM"/>
    <property type="match status" value="1"/>
</dbReference>
<dbReference type="InterPro" id="IPR026341">
    <property type="entry name" value="T9SS_type_B"/>
</dbReference>
<dbReference type="InterPro" id="IPR013783">
    <property type="entry name" value="Ig-like_fold"/>
</dbReference>
<evidence type="ECO:0000313" key="3">
    <source>
        <dbReference type="EMBL" id="MCZ4223302.1"/>
    </source>
</evidence>
<sequence>MKKLLLLSLVFLISTRLFSQVSLTASPYTENFDGIGTTLPAGFSIRTGATATTLGTVAAFTNTAAAWNATAGGFKNFASAAIGPSTTTTTAQNAATDRALGIRQTGSVGDPGGAFVFQLANTTGKTSLRLTLNLQSLDATSTRQATWRIDYGFGATPTTFTTAATTTGTFTTGASTFTNNVITADFGNALDNYSGPIWIRIVTLATTTGANIRPSTAIDNFSLSFTSGSGTSTPTLTAAPASLAFGNQTTATNSAAQSFTLSGANLTANTSISTILPFTVSKDNTTFATSISYSVSEISATPAVYVRYSPTATGASAGNASISSTGATSINVALTGTGVSGDTTPPVTTATYPKTSNATLTSVDLVNNINENGTSYYVLLASGATAPSPAQVKAGLNASGTAALKSGSFSNTANTDASATISALTAGTTYTFYVVSQDAAGNLQTTVSNVNATTTNPPLVSASIIISQYYEGTSTNKWIELTNLTNSPINTTSPQLKLALYNISGDAGTINITGTPAQIVNLNFTIPALGSVLLGNTGNSTEVPYLTSASAIQNSNTVINFNGNDGIALLDANNNIIDAFGQGVNAKDVSYVRSLNVTAPSPTYTDSDWTRTTLAIVQNAIDDDDVNRLGVHFPPNLPVCAAPSVPATALTFSNVTTNSISAGFTKSTDANEYLIIRSLNSTLNALPVDGTAYAVGSSFGGGTVINKIVSNTFTDNGLNSSTNYFYFIIPLNNLSCTGGPKYLNTNILTASQTTNTLLPCSVPAAQPTAFNITSSNYNFVQAAFTPVTGVDEYLVVMSTSNSLTANPTNQTLYNVGDQLGGGIVVKRGSGGTFIRNGLTQNTNYYFYVFSVNSSCSGGPIYLTNQPLTGNFKTGVLDVNKLNFYYGNLHSHSSYSDGNKDDLTKKPEDDYAFAKNSMNLDFLGISEHNHTQAGMSLANWQPGIDAAKKATTSNFVAMHGMEWGVISGGGHVIVYGIDSLIGWESGENQIYVPKSTYTGSTGLFRIINRHGLNAVATLAHPNTTDYNNISATYDLSADSAIVGTALESGPAFSTNITYSDPASSMSYLSYYNRMLAKGYHLGASIDHDNHNLTFGRHTRARLVVLAPALTENDLLDAIKKMRFYASQDSAAKIVFTINKQPVGSVFKTAGAPQIEVSSITTSPVTSIKILYGTPGSGVNPVELTTGTSSSLTYIDNALANLSTGYYYADIVEADGSRIITSPIWYSRDDATVKKDQTITFAATRTATYGDPDLVAGATSDNTGINITYTSSDTNIATISNNDIHIVKAGTVTITANQVGDTFYNPAVAKQQVLTIAPKTITVTADAKTKVESTVDPMFTYTSAPALIGADAFTGALTRNPGETAGDYPITQGTLALSTNYAINYKAANLKIYAKPAAALSANVSVPLNAAAPVITFTASAGTAPFTFTYNINGGTNQTLTATTNTATVNASTATVGTFTYTVTSISDAYSTQTQNISTTVRVNPIPVATISGTTALCLNGTSPTVTFTGGNGTGPYVFTYNVNGGTSQTISTTGTNTSATLTAATNVAGTFNYNLLNVADVNAAQNQTGTATVTIRTLATASISGSTAAPQNSTAPTVTFTGANGTAPYTFTYNINGGQNLTITSTGNTATVAAPTTAAGTFVYNLVSVADVNCGQAQTGTASILIRPLPVATISGTTAVCNFSTSPVVTFTGSAGTAPYTFTYTVNGGNNRTVTTNSTTATVSAPTNAAGTFVYALVSVTDAYATQAQTGTATVMVNPLPVITINSNKGLSISKGDALILTATGGAQYSWTGAEIIAGQNTAAVTIRPKQNGTYKVVVTNANGCTAEQSVVITVIDDYKLEASTVVTPNGDGYNDKFIIKNIDYYPNNTLKIFDKAGRILYTKKSYANDWDGMVNGSPLGEGTYYYIIDLGSGIGTFKGFINIIRD</sequence>
<dbReference type="InterPro" id="IPR008964">
    <property type="entry name" value="Invasin/intimin_cell_adhesion"/>
</dbReference>
<dbReference type="Proteomes" id="UP001144341">
    <property type="component" value="Unassembled WGS sequence"/>
</dbReference>
<gene>
    <name evidence="3" type="ORF">O0931_08320</name>
</gene>
<dbReference type="InterPro" id="IPR036116">
    <property type="entry name" value="FN3_sf"/>
</dbReference>
<dbReference type="InterPro" id="IPR037701">
    <property type="entry name" value="Pom152"/>
</dbReference>
<name>A0ABT4KWK7_9SPHI</name>
<dbReference type="Gene3D" id="2.60.40.10">
    <property type="entry name" value="Immunoglobulins"/>
    <property type="match status" value="2"/>
</dbReference>
<feature type="domain" description="LTD" evidence="2">
    <location>
        <begin position="446"/>
        <end position="584"/>
    </location>
</feature>
<proteinExistence type="predicted"/>
<dbReference type="InterPro" id="IPR016195">
    <property type="entry name" value="Pol/histidinol_Pase-like"/>
</dbReference>
<dbReference type="InterPro" id="IPR001322">
    <property type="entry name" value="Lamin_tail_dom"/>
</dbReference>
<reference evidence="3" key="1">
    <citation type="submission" date="2022-12" db="EMBL/GenBank/DDBJ databases">
        <title>Genome sequence of SJ11.</title>
        <authorList>
            <person name="Woo H."/>
        </authorList>
    </citation>
    <scope>NUCLEOTIDE SEQUENCE</scope>
    <source>
        <strain evidence="3">SJ11</strain>
    </source>
</reference>
<dbReference type="SUPFAM" id="SSF89550">
    <property type="entry name" value="PHP domain-like"/>
    <property type="match status" value="1"/>
</dbReference>
<keyword evidence="4" id="KW-1185">Reference proteome</keyword>
<evidence type="ECO:0000256" key="1">
    <source>
        <dbReference type="SAM" id="SignalP"/>
    </source>
</evidence>
<feature type="signal peptide" evidence="1">
    <location>
        <begin position="1"/>
        <end position="19"/>
    </location>
</feature>
<dbReference type="Pfam" id="PF00932">
    <property type="entry name" value="LTD"/>
    <property type="match status" value="1"/>
</dbReference>
<dbReference type="Gene3D" id="2.60.40.1080">
    <property type="match status" value="1"/>
</dbReference>
<dbReference type="InterPro" id="IPR041286">
    <property type="entry name" value="MBG_2"/>
</dbReference>
<dbReference type="NCBIfam" id="NF038032">
    <property type="entry name" value="CehA_McbA_metalo"/>
    <property type="match status" value="1"/>
</dbReference>
<organism evidence="3 4">
    <name type="scientific">Pedobacter rhodius</name>
    <dbReference type="NCBI Taxonomy" id="3004098"/>
    <lineage>
        <taxon>Bacteria</taxon>
        <taxon>Pseudomonadati</taxon>
        <taxon>Bacteroidota</taxon>
        <taxon>Sphingobacteriia</taxon>
        <taxon>Sphingobacteriales</taxon>
        <taxon>Sphingobacteriaceae</taxon>
        <taxon>Pedobacter</taxon>
    </lineage>
</organism>
<dbReference type="PANTHER" id="PTHR28206:SF1">
    <property type="entry name" value="NUCLEOPORIN POM152"/>
    <property type="match status" value="1"/>
</dbReference>
<evidence type="ECO:0000313" key="4">
    <source>
        <dbReference type="Proteomes" id="UP001144341"/>
    </source>
</evidence>
<dbReference type="Gene3D" id="3.20.20.140">
    <property type="entry name" value="Metal-dependent hydrolases"/>
    <property type="match status" value="1"/>
</dbReference>
<dbReference type="SUPFAM" id="SSF49265">
    <property type="entry name" value="Fibronectin type III"/>
    <property type="match status" value="1"/>
</dbReference>